<dbReference type="Proteomes" id="UP000001396">
    <property type="component" value="Unassembled WGS sequence"/>
</dbReference>
<dbReference type="InParanoid" id="D3BC95"/>
<reference evidence="2 3" key="1">
    <citation type="journal article" date="2011" name="Genome Res.">
        <title>Phylogeny-wide analysis of social amoeba genomes highlights ancient origins for complex intercellular communication.</title>
        <authorList>
            <person name="Heidel A.J."/>
            <person name="Lawal H.M."/>
            <person name="Felder M."/>
            <person name="Schilde C."/>
            <person name="Helps N.R."/>
            <person name="Tunggal B."/>
            <person name="Rivero F."/>
            <person name="John U."/>
            <person name="Schleicher M."/>
            <person name="Eichinger L."/>
            <person name="Platzer M."/>
            <person name="Noegel A.A."/>
            <person name="Schaap P."/>
            <person name="Gloeckner G."/>
        </authorList>
    </citation>
    <scope>NUCLEOTIDE SEQUENCE [LARGE SCALE GENOMIC DNA]</scope>
    <source>
        <strain evidence="3">ATCC 26659 / Pp 5 / PN500</strain>
    </source>
</reference>
<evidence type="ECO:0000313" key="2">
    <source>
        <dbReference type="EMBL" id="EFA81278.1"/>
    </source>
</evidence>
<gene>
    <name evidence="2" type="primary">psiD</name>
    <name evidence="2" type="ORF">PPL_06119</name>
</gene>
<sequence length="477" mass="52439">MKVILSLLVLLVIAICGVQSVCPPNTDTRTCIWFNNLACNENKPCPNYGQECCANNCESFCFPSSPVTCPPNTDTRTCIWFNDTACNANKACPNGKTCCANNCETFSDCPPNIDTRFCFYFDQSACNATNPCAPGQDCCSDNCRTFCYPALPTPPKFCPQPSFDQRFCRWFDDRACNLYRSCPFKDQICCADKCVSYCYPSRQIPPPPKCPVINDPRVCIWFNDLACNAYRACPAGQSCCRNNCESFCYADPIKPTPPPGPKCPVIQDDRVCIWFNDLACNASFPCQQGQSCCKTNCESYCYGGQVTPTPSPTNPPSKCPVIEKDPICIWFNDKACNASHACPTGQICCKKNCESYCHGTPLPTPECPSIVDNRLCLWFNDQACNASHACPTGQTCCKTKCESYCFARPNPNPDPTPSPTKPKPTPLPTPKCPKNTDTRQCIWLNTAACTTNEQCGSGRACCANNCETFCYPSVGGI</sequence>
<keyword evidence="3" id="KW-1185">Reference proteome</keyword>
<name>D3BC95_HETP5</name>
<protein>
    <submittedName>
        <fullName evidence="2">PA14 domain-containing protein</fullName>
    </submittedName>
</protein>
<feature type="signal peptide" evidence="1">
    <location>
        <begin position="1"/>
        <end position="20"/>
    </location>
</feature>
<dbReference type="AlphaFoldDB" id="D3BC95"/>
<accession>D3BC95</accession>
<evidence type="ECO:0000256" key="1">
    <source>
        <dbReference type="SAM" id="SignalP"/>
    </source>
</evidence>
<evidence type="ECO:0000313" key="3">
    <source>
        <dbReference type="Proteomes" id="UP000001396"/>
    </source>
</evidence>
<dbReference type="RefSeq" id="XP_020433396.1">
    <property type="nucleotide sequence ID" value="XM_020576984.1"/>
</dbReference>
<feature type="chain" id="PRO_5003041544" evidence="1">
    <location>
        <begin position="21"/>
        <end position="477"/>
    </location>
</feature>
<keyword evidence="1" id="KW-0732">Signal</keyword>
<organism evidence="2 3">
    <name type="scientific">Heterostelium pallidum (strain ATCC 26659 / Pp 5 / PN500)</name>
    <name type="common">Cellular slime mold</name>
    <name type="synonym">Polysphondylium pallidum</name>
    <dbReference type="NCBI Taxonomy" id="670386"/>
    <lineage>
        <taxon>Eukaryota</taxon>
        <taxon>Amoebozoa</taxon>
        <taxon>Evosea</taxon>
        <taxon>Eumycetozoa</taxon>
        <taxon>Dictyostelia</taxon>
        <taxon>Acytosteliales</taxon>
        <taxon>Acytosteliaceae</taxon>
        <taxon>Heterostelium</taxon>
    </lineage>
</organism>
<comment type="caution">
    <text evidence="2">The sequence shown here is derived from an EMBL/GenBank/DDBJ whole genome shotgun (WGS) entry which is preliminary data.</text>
</comment>
<dbReference type="EMBL" id="ADBJ01000026">
    <property type="protein sequence ID" value="EFA81278.1"/>
    <property type="molecule type" value="Genomic_DNA"/>
</dbReference>
<proteinExistence type="predicted"/>
<dbReference type="GeneID" id="31361603"/>